<dbReference type="PANTHER" id="PTHR33516:SF2">
    <property type="entry name" value="LEXA REPRESSOR-RELATED"/>
    <property type="match status" value="1"/>
</dbReference>
<gene>
    <name evidence="2" type="ORF">Z599_25920</name>
</gene>
<evidence type="ECO:0000313" key="2">
    <source>
        <dbReference type="EMBL" id="EBP4061094.1"/>
    </source>
</evidence>
<dbReference type="GO" id="GO:0006508">
    <property type="term" value="P:proteolysis"/>
    <property type="evidence" value="ECO:0007669"/>
    <property type="project" value="InterPro"/>
</dbReference>
<dbReference type="Pfam" id="PF01726">
    <property type="entry name" value="LexA_DNA_bind"/>
    <property type="match status" value="1"/>
</dbReference>
<dbReference type="AlphaFoldDB" id="A0A5U3G7F2"/>
<dbReference type="InterPro" id="IPR006199">
    <property type="entry name" value="LexA_DNA-bd_dom"/>
</dbReference>
<evidence type="ECO:0000259" key="1">
    <source>
        <dbReference type="Pfam" id="PF01726"/>
    </source>
</evidence>
<sequence length="107" mass="11953">MNNKLTDRQQQVLDLLIAFRQEHGFPPTVQELSEMLGCRSHNAAAEHIRALEKKGVITRLRGTSRGIYVNAPDPEHDAAELLRALVAGEENARERAIAYLHDKGITV</sequence>
<organism evidence="2">
    <name type="scientific">Salmonella enterica I</name>
    <dbReference type="NCBI Taxonomy" id="59201"/>
    <lineage>
        <taxon>Bacteria</taxon>
        <taxon>Pseudomonadati</taxon>
        <taxon>Pseudomonadota</taxon>
        <taxon>Gammaproteobacteria</taxon>
        <taxon>Enterobacterales</taxon>
        <taxon>Enterobacteriaceae</taxon>
        <taxon>Salmonella</taxon>
    </lineage>
</organism>
<feature type="domain" description="LexA repressor DNA-binding" evidence="1">
    <location>
        <begin position="3"/>
        <end position="66"/>
    </location>
</feature>
<dbReference type="GO" id="GO:0004252">
    <property type="term" value="F:serine-type endopeptidase activity"/>
    <property type="evidence" value="ECO:0007669"/>
    <property type="project" value="InterPro"/>
</dbReference>
<dbReference type="Gene3D" id="1.10.10.10">
    <property type="entry name" value="Winged helix-like DNA-binding domain superfamily/Winged helix DNA-binding domain"/>
    <property type="match status" value="1"/>
</dbReference>
<dbReference type="EMBL" id="AAGLQK010000075">
    <property type="protein sequence ID" value="EBP4061094.1"/>
    <property type="molecule type" value="Genomic_DNA"/>
</dbReference>
<name>A0A5U3G7F2_SALET</name>
<dbReference type="PANTHER" id="PTHR33516">
    <property type="entry name" value="LEXA REPRESSOR"/>
    <property type="match status" value="1"/>
</dbReference>
<protein>
    <submittedName>
        <fullName evidence="2">LexA family transcriptional regulator</fullName>
    </submittedName>
</protein>
<dbReference type="InterPro" id="IPR050077">
    <property type="entry name" value="LexA_repressor"/>
</dbReference>
<accession>A0A5U3G7F2</accession>
<reference evidence="2" key="1">
    <citation type="submission" date="2018-07" db="EMBL/GenBank/DDBJ databases">
        <authorList>
            <consortium name="GenomeTrakr network: Whole genome sequencing for foodborne pathogen traceback"/>
        </authorList>
    </citation>
    <scope>NUCLEOTIDE SEQUENCE</scope>
    <source>
        <strain evidence="2">MDH-2013-00175</strain>
    </source>
</reference>
<proteinExistence type="predicted"/>
<dbReference type="SUPFAM" id="SSF46785">
    <property type="entry name" value="Winged helix' DNA-binding domain"/>
    <property type="match status" value="1"/>
</dbReference>
<dbReference type="InterPro" id="IPR036388">
    <property type="entry name" value="WH-like_DNA-bd_sf"/>
</dbReference>
<dbReference type="InterPro" id="IPR036390">
    <property type="entry name" value="WH_DNA-bd_sf"/>
</dbReference>
<comment type="caution">
    <text evidence="2">The sequence shown here is derived from an EMBL/GenBank/DDBJ whole genome shotgun (WGS) entry which is preliminary data.</text>
</comment>